<feature type="region of interest" description="Disordered" evidence="12">
    <location>
        <begin position="351"/>
        <end position="416"/>
    </location>
</feature>
<organism evidence="15 16">
    <name type="scientific">Chondromyces apiculatus DSM 436</name>
    <dbReference type="NCBI Taxonomy" id="1192034"/>
    <lineage>
        <taxon>Bacteria</taxon>
        <taxon>Pseudomonadati</taxon>
        <taxon>Myxococcota</taxon>
        <taxon>Polyangia</taxon>
        <taxon>Polyangiales</taxon>
        <taxon>Polyangiaceae</taxon>
        <taxon>Chondromyces</taxon>
    </lineage>
</organism>
<dbReference type="STRING" id="1192034.CAP_3049"/>
<keyword evidence="3" id="KW-0645">Protease</keyword>
<evidence type="ECO:0000256" key="1">
    <source>
        <dbReference type="ARBA" id="ARBA00001947"/>
    </source>
</evidence>
<evidence type="ECO:0000256" key="12">
    <source>
        <dbReference type="SAM" id="MobiDB-lite"/>
    </source>
</evidence>
<dbReference type="GO" id="GO:0071555">
    <property type="term" value="P:cell wall organization"/>
    <property type="evidence" value="ECO:0007669"/>
    <property type="project" value="UniProtKB-KW"/>
</dbReference>
<evidence type="ECO:0000256" key="10">
    <source>
        <dbReference type="ARBA" id="ARBA00093448"/>
    </source>
</evidence>
<dbReference type="Gene3D" id="3.30.1380.10">
    <property type="match status" value="1"/>
</dbReference>
<keyword evidence="9" id="KW-0961">Cell wall biogenesis/degradation</keyword>
<dbReference type="GO" id="GO:0006508">
    <property type="term" value="P:proteolysis"/>
    <property type="evidence" value="ECO:0007669"/>
    <property type="project" value="UniProtKB-KW"/>
</dbReference>
<dbReference type="InterPro" id="IPR036779">
    <property type="entry name" value="LysM_dom_sf"/>
</dbReference>
<name>A0A017T943_9BACT</name>
<keyword evidence="16" id="KW-1185">Reference proteome</keyword>
<comment type="pathway">
    <text evidence="2">Cell wall biogenesis; cell wall polysaccharide biosynthesis.</text>
</comment>
<evidence type="ECO:0000313" key="16">
    <source>
        <dbReference type="Proteomes" id="UP000019678"/>
    </source>
</evidence>
<protein>
    <recommendedName>
        <fullName evidence="11">Murein endopeptidase K</fullName>
    </recommendedName>
</protein>
<dbReference type="SUPFAM" id="SSF55166">
    <property type="entry name" value="Hedgehog/DD-peptidase"/>
    <property type="match status" value="1"/>
</dbReference>
<dbReference type="GO" id="GO:0046872">
    <property type="term" value="F:metal ion binding"/>
    <property type="evidence" value="ECO:0007669"/>
    <property type="project" value="UniProtKB-KW"/>
</dbReference>
<dbReference type="Gene3D" id="3.10.350.10">
    <property type="entry name" value="LysM domain"/>
    <property type="match status" value="1"/>
</dbReference>
<comment type="similarity">
    <text evidence="10">Belongs to the peptidase M15 family.</text>
</comment>
<keyword evidence="5" id="KW-0732">Signal</keyword>
<dbReference type="PANTHER" id="PTHR37425">
    <property type="match status" value="1"/>
</dbReference>
<dbReference type="Pfam" id="PF05951">
    <property type="entry name" value="Peptidase_M15_2"/>
    <property type="match status" value="1"/>
</dbReference>
<evidence type="ECO:0000256" key="2">
    <source>
        <dbReference type="ARBA" id="ARBA00004776"/>
    </source>
</evidence>
<evidence type="ECO:0000256" key="11">
    <source>
        <dbReference type="ARBA" id="ARBA00093666"/>
    </source>
</evidence>
<dbReference type="SMART" id="SM00257">
    <property type="entry name" value="LysM"/>
    <property type="match status" value="1"/>
</dbReference>
<dbReference type="Proteomes" id="UP000019678">
    <property type="component" value="Unassembled WGS sequence"/>
</dbReference>
<dbReference type="InterPro" id="IPR009045">
    <property type="entry name" value="Zn_M74/Hedgehog-like"/>
</dbReference>
<dbReference type="SUPFAM" id="SSF54106">
    <property type="entry name" value="LysM domain"/>
    <property type="match status" value="1"/>
</dbReference>
<evidence type="ECO:0000256" key="5">
    <source>
        <dbReference type="ARBA" id="ARBA00022729"/>
    </source>
</evidence>
<dbReference type="GO" id="GO:0008237">
    <property type="term" value="F:metallopeptidase activity"/>
    <property type="evidence" value="ECO:0007669"/>
    <property type="project" value="UniProtKB-KW"/>
</dbReference>
<evidence type="ECO:0000256" key="9">
    <source>
        <dbReference type="ARBA" id="ARBA00023316"/>
    </source>
</evidence>
<dbReference type="PANTHER" id="PTHR37425:SF1">
    <property type="entry name" value="OUTER MEMBRANE PROTEIN"/>
    <property type="match status" value="1"/>
</dbReference>
<gene>
    <name evidence="15" type="ORF">CAP_3049</name>
</gene>
<dbReference type="eggNOG" id="COG3108">
    <property type="taxonomic scope" value="Bacteria"/>
</dbReference>
<dbReference type="AlphaFoldDB" id="A0A017T943"/>
<evidence type="ECO:0000256" key="13">
    <source>
        <dbReference type="SAM" id="Phobius"/>
    </source>
</evidence>
<dbReference type="PROSITE" id="PS51782">
    <property type="entry name" value="LYSM"/>
    <property type="match status" value="1"/>
</dbReference>
<feature type="region of interest" description="Disordered" evidence="12">
    <location>
        <begin position="138"/>
        <end position="215"/>
    </location>
</feature>
<sequence length="416" mass="45248">MAGTASAGQGSTIKAASPCSEDVEIDRVALPTMLSKLLGYRAPQEAHAPGRRERRSRPSRAACIAALVGLALLTIPVVADAATVEHVVVRGQTLVRIARRYRTTVDILREVNGLKPEDQLRPGQRLVIPERGKEAEAARKAAALRKEEARKEAARKEKEAARLEAARKDKEPDRKPTTGKKADRPGDRKDDRKAKPSKEDEEQGYARKPKRPGFVRMVRGGEGLEVQLLNRNGRLNPKALPKITHLLRSAKGGLAIDPRLATLVGMVSDHFGGRTIRVVSGYRPYSPTQYTPRSNHNLGRAMDFSIDGVPNTVVRDFCRTFRNAGVGYYPNSSFIHLDVRSAKTYWVDYSRPGEAPRYSRGSPPPAEAEGPSDMEQTSRHEASPVSAETPPSAAESGENSAGVPSNSGTSPSDGED</sequence>
<comment type="cofactor">
    <cofactor evidence="1">
        <name>Zn(2+)</name>
        <dbReference type="ChEBI" id="CHEBI:29105"/>
    </cofactor>
</comment>
<keyword evidence="7" id="KW-0862">Zinc</keyword>
<dbReference type="InterPro" id="IPR010275">
    <property type="entry name" value="MepK"/>
</dbReference>
<dbReference type="EMBL" id="ASRX01000021">
    <property type="protein sequence ID" value="EYF05759.1"/>
    <property type="molecule type" value="Genomic_DNA"/>
</dbReference>
<evidence type="ECO:0000313" key="15">
    <source>
        <dbReference type="EMBL" id="EYF05759.1"/>
    </source>
</evidence>
<comment type="caution">
    <text evidence="15">The sequence shown here is derived from an EMBL/GenBank/DDBJ whole genome shotgun (WGS) entry which is preliminary data.</text>
</comment>
<dbReference type="Pfam" id="PF01476">
    <property type="entry name" value="LysM"/>
    <property type="match status" value="1"/>
</dbReference>
<keyword evidence="4" id="KW-0479">Metal-binding</keyword>
<evidence type="ECO:0000256" key="6">
    <source>
        <dbReference type="ARBA" id="ARBA00022801"/>
    </source>
</evidence>
<keyword evidence="8" id="KW-0482">Metalloprotease</keyword>
<dbReference type="eggNOG" id="COG1388">
    <property type="taxonomic scope" value="Bacteria"/>
</dbReference>
<proteinExistence type="inferred from homology"/>
<evidence type="ECO:0000256" key="3">
    <source>
        <dbReference type="ARBA" id="ARBA00022670"/>
    </source>
</evidence>
<keyword evidence="13" id="KW-0812">Transmembrane</keyword>
<feature type="compositionally biased region" description="Basic and acidic residues" evidence="12">
    <location>
        <begin position="138"/>
        <end position="198"/>
    </location>
</feature>
<dbReference type="InterPro" id="IPR018392">
    <property type="entry name" value="LysM"/>
</dbReference>
<keyword evidence="13" id="KW-1133">Transmembrane helix</keyword>
<reference evidence="15 16" key="1">
    <citation type="submission" date="2013-05" db="EMBL/GenBank/DDBJ databases">
        <title>Genome assembly of Chondromyces apiculatus DSM 436.</title>
        <authorList>
            <person name="Sharma G."/>
            <person name="Khatri I."/>
            <person name="Kaur C."/>
            <person name="Mayilraj S."/>
            <person name="Subramanian S."/>
        </authorList>
    </citation>
    <scope>NUCLEOTIDE SEQUENCE [LARGE SCALE GENOMIC DNA]</scope>
    <source>
        <strain evidence="15 16">DSM 436</strain>
    </source>
</reference>
<feature type="compositionally biased region" description="Polar residues" evidence="12">
    <location>
        <begin position="397"/>
        <end position="416"/>
    </location>
</feature>
<keyword evidence="13" id="KW-0472">Membrane</keyword>
<evidence type="ECO:0000256" key="7">
    <source>
        <dbReference type="ARBA" id="ARBA00022833"/>
    </source>
</evidence>
<feature type="transmembrane region" description="Helical" evidence="13">
    <location>
        <begin position="61"/>
        <end position="79"/>
    </location>
</feature>
<feature type="domain" description="LysM" evidence="14">
    <location>
        <begin position="84"/>
        <end position="128"/>
    </location>
</feature>
<accession>A0A017T943</accession>
<evidence type="ECO:0000259" key="14">
    <source>
        <dbReference type="PROSITE" id="PS51782"/>
    </source>
</evidence>
<dbReference type="CDD" id="cd00118">
    <property type="entry name" value="LysM"/>
    <property type="match status" value="1"/>
</dbReference>
<keyword evidence="6" id="KW-0378">Hydrolase</keyword>
<evidence type="ECO:0000256" key="8">
    <source>
        <dbReference type="ARBA" id="ARBA00023049"/>
    </source>
</evidence>
<evidence type="ECO:0000256" key="4">
    <source>
        <dbReference type="ARBA" id="ARBA00022723"/>
    </source>
</evidence>